<reference evidence="1 2" key="1">
    <citation type="journal article" date="2023" name="Plants (Basel)">
        <title>Bridging the Gap: Combining Genomics and Transcriptomics Approaches to Understand Stylosanthes scabra, an Orphan Legume from the Brazilian Caatinga.</title>
        <authorList>
            <person name="Ferreira-Neto J.R.C."/>
            <person name="da Silva M.D."/>
            <person name="Binneck E."/>
            <person name="de Melo N.F."/>
            <person name="da Silva R.H."/>
            <person name="de Melo A.L.T.M."/>
            <person name="Pandolfi V."/>
            <person name="Bustamante F.O."/>
            <person name="Brasileiro-Vidal A.C."/>
            <person name="Benko-Iseppon A.M."/>
        </authorList>
    </citation>
    <scope>NUCLEOTIDE SEQUENCE [LARGE SCALE GENOMIC DNA]</scope>
    <source>
        <tissue evidence="1">Leaves</tissue>
    </source>
</reference>
<dbReference type="EMBL" id="JASCZI010271925">
    <property type="protein sequence ID" value="MED6217718.1"/>
    <property type="molecule type" value="Genomic_DNA"/>
</dbReference>
<accession>A0ABU6ZA83</accession>
<proteinExistence type="predicted"/>
<evidence type="ECO:0000313" key="2">
    <source>
        <dbReference type="Proteomes" id="UP001341840"/>
    </source>
</evidence>
<gene>
    <name evidence="1" type="ORF">PIB30_020349</name>
</gene>
<dbReference type="InterPro" id="IPR004252">
    <property type="entry name" value="Probable_transposase_24"/>
</dbReference>
<keyword evidence="2" id="KW-1185">Reference proteome</keyword>
<organism evidence="1 2">
    <name type="scientific">Stylosanthes scabra</name>
    <dbReference type="NCBI Taxonomy" id="79078"/>
    <lineage>
        <taxon>Eukaryota</taxon>
        <taxon>Viridiplantae</taxon>
        <taxon>Streptophyta</taxon>
        <taxon>Embryophyta</taxon>
        <taxon>Tracheophyta</taxon>
        <taxon>Spermatophyta</taxon>
        <taxon>Magnoliopsida</taxon>
        <taxon>eudicotyledons</taxon>
        <taxon>Gunneridae</taxon>
        <taxon>Pentapetalae</taxon>
        <taxon>rosids</taxon>
        <taxon>fabids</taxon>
        <taxon>Fabales</taxon>
        <taxon>Fabaceae</taxon>
        <taxon>Papilionoideae</taxon>
        <taxon>50 kb inversion clade</taxon>
        <taxon>dalbergioids sensu lato</taxon>
        <taxon>Dalbergieae</taxon>
        <taxon>Pterocarpus clade</taxon>
        <taxon>Stylosanthes</taxon>
    </lineage>
</organism>
<dbReference type="PANTHER" id="PTHR33144">
    <property type="entry name" value="OS10G0409366 PROTEIN-RELATED"/>
    <property type="match status" value="1"/>
</dbReference>
<dbReference type="PANTHER" id="PTHR33144:SF45">
    <property type="entry name" value="TRANSPOSASE TNP1_EN_SPM-LIKE DOMAIN-CONTAINING PROTEIN"/>
    <property type="match status" value="1"/>
</dbReference>
<protein>
    <submittedName>
        <fullName evidence="1">Uncharacterized protein</fullName>
    </submittedName>
</protein>
<dbReference type="Proteomes" id="UP001341840">
    <property type="component" value="Unassembled WGS sequence"/>
</dbReference>
<dbReference type="Pfam" id="PF03004">
    <property type="entry name" value="Transposase_24"/>
    <property type="match status" value="1"/>
</dbReference>
<name>A0ABU6ZA83_9FABA</name>
<sequence length="160" mass="18874">MNNIGGRKSSAFKFCQEYCLPCSPKPCCHMANCDNTGGGKIYDTNKKPHFYFTSPENVAYRYCLQNIAKKWATYRQKLWYEFYDPTMRREVLMNNVPEDVPRDQWACFVNYRLKPSTIELCRKNKENRNKQIILHTCGSKSNSQGNMRCTWKQVRSLVEE</sequence>
<comment type="caution">
    <text evidence="1">The sequence shown here is derived from an EMBL/GenBank/DDBJ whole genome shotgun (WGS) entry which is preliminary data.</text>
</comment>
<evidence type="ECO:0000313" key="1">
    <source>
        <dbReference type="EMBL" id="MED6217718.1"/>
    </source>
</evidence>